<dbReference type="InterPro" id="IPR014875">
    <property type="entry name" value="Mor_transcription_activator"/>
</dbReference>
<dbReference type="Gene3D" id="1.10.10.60">
    <property type="entry name" value="Homeodomain-like"/>
    <property type="match status" value="1"/>
</dbReference>
<sequence length="92" mass="10495">MKGTPMLDMNHIEFEDLPADFQELAETIGFEVTVKLIEARGGEGLYIPKPEKVLRAARDRAIRKEFTGRNHRELAHKYGLTVTWIRSIVNSA</sequence>
<dbReference type="InterPro" id="IPR009057">
    <property type="entry name" value="Homeodomain-like_sf"/>
</dbReference>
<evidence type="ECO:0000259" key="1">
    <source>
        <dbReference type="Pfam" id="PF08765"/>
    </source>
</evidence>
<dbReference type="Proteomes" id="UP000427769">
    <property type="component" value="Chromosome"/>
</dbReference>
<feature type="domain" description="Mor transcription activator" evidence="1">
    <location>
        <begin position="22"/>
        <end position="90"/>
    </location>
</feature>
<accession>A0A5K7ZBV9</accession>
<evidence type="ECO:0000313" key="3">
    <source>
        <dbReference type="Proteomes" id="UP000427769"/>
    </source>
</evidence>
<organism evidence="2 3">
    <name type="scientific">Desulfosarcina widdelii</name>
    <dbReference type="NCBI Taxonomy" id="947919"/>
    <lineage>
        <taxon>Bacteria</taxon>
        <taxon>Pseudomonadati</taxon>
        <taxon>Thermodesulfobacteriota</taxon>
        <taxon>Desulfobacteria</taxon>
        <taxon>Desulfobacterales</taxon>
        <taxon>Desulfosarcinaceae</taxon>
        <taxon>Desulfosarcina</taxon>
    </lineage>
</organism>
<dbReference type="KEGG" id="dwd:DSCW_60050"/>
<dbReference type="OrthoDB" id="5465334at2"/>
<gene>
    <name evidence="2" type="ORF">DSCW_60050</name>
</gene>
<dbReference type="RefSeq" id="WP_155307204.1">
    <property type="nucleotide sequence ID" value="NZ_AP021875.1"/>
</dbReference>
<dbReference type="EMBL" id="AP021875">
    <property type="protein sequence ID" value="BBO78588.1"/>
    <property type="molecule type" value="Genomic_DNA"/>
</dbReference>
<reference evidence="2 3" key="1">
    <citation type="submission" date="2019-11" db="EMBL/GenBank/DDBJ databases">
        <title>Comparative genomics of hydrocarbon-degrading Desulfosarcina strains.</title>
        <authorList>
            <person name="Watanabe M."/>
            <person name="Kojima H."/>
            <person name="Fukui M."/>
        </authorList>
    </citation>
    <scope>NUCLEOTIDE SEQUENCE [LARGE SCALE GENOMIC DNA]</scope>
    <source>
        <strain evidence="2 3">PP31</strain>
    </source>
</reference>
<dbReference type="Pfam" id="PF08765">
    <property type="entry name" value="Mor"/>
    <property type="match status" value="1"/>
</dbReference>
<name>A0A5K7ZBV9_9BACT</name>
<keyword evidence="3" id="KW-1185">Reference proteome</keyword>
<dbReference type="InterPro" id="IPR052411">
    <property type="entry name" value="c-mor_Regulatory_Protein"/>
</dbReference>
<proteinExistence type="predicted"/>
<dbReference type="PANTHER" id="PTHR37812">
    <property type="entry name" value="MU-LIKE PROPHAGE FLUMU PROTEIN C"/>
    <property type="match status" value="1"/>
</dbReference>
<dbReference type="AlphaFoldDB" id="A0A5K7ZBV9"/>
<evidence type="ECO:0000313" key="2">
    <source>
        <dbReference type="EMBL" id="BBO78588.1"/>
    </source>
</evidence>
<dbReference type="PANTHER" id="PTHR37812:SF1">
    <property type="entry name" value="MU-LIKE PROPHAGE FLUMU PROTEIN C"/>
    <property type="match status" value="1"/>
</dbReference>
<dbReference type="SUPFAM" id="SSF46689">
    <property type="entry name" value="Homeodomain-like"/>
    <property type="match status" value="1"/>
</dbReference>
<protein>
    <recommendedName>
        <fullName evidence="1">Mor transcription activator domain-containing protein</fullName>
    </recommendedName>
</protein>